<feature type="transmembrane region" description="Helical" evidence="7">
    <location>
        <begin position="457"/>
        <end position="476"/>
    </location>
</feature>
<feature type="transmembrane region" description="Helical" evidence="7">
    <location>
        <begin position="112"/>
        <end position="132"/>
    </location>
</feature>
<feature type="transmembrane region" description="Helical" evidence="7">
    <location>
        <begin position="420"/>
        <end position="445"/>
    </location>
</feature>
<feature type="transmembrane region" description="Helical" evidence="7">
    <location>
        <begin position="153"/>
        <end position="180"/>
    </location>
</feature>
<dbReference type="Gene3D" id="1.20.1740.10">
    <property type="entry name" value="Amino acid/polyamine transporter I"/>
    <property type="match status" value="1"/>
</dbReference>
<dbReference type="EMBL" id="AP017424">
    <property type="protein sequence ID" value="BAU87168.1"/>
    <property type="molecule type" value="Genomic_DNA"/>
</dbReference>
<feature type="compositionally biased region" description="Low complexity" evidence="6">
    <location>
        <begin position="511"/>
        <end position="526"/>
    </location>
</feature>
<dbReference type="GO" id="GO:0005886">
    <property type="term" value="C:plasma membrane"/>
    <property type="evidence" value="ECO:0007669"/>
    <property type="project" value="UniProtKB-SubCell"/>
</dbReference>
<keyword evidence="3 7" id="KW-0812">Transmembrane</keyword>
<dbReference type="Pfam" id="PF13520">
    <property type="entry name" value="AA_permease_2"/>
    <property type="match status" value="1"/>
</dbReference>
<keyword evidence="4 7" id="KW-1133">Transmembrane helix</keyword>
<evidence type="ECO:0000256" key="2">
    <source>
        <dbReference type="ARBA" id="ARBA00022475"/>
    </source>
</evidence>
<feature type="region of interest" description="Disordered" evidence="6">
    <location>
        <begin position="510"/>
        <end position="534"/>
    </location>
</feature>
<evidence type="ECO:0000256" key="7">
    <source>
        <dbReference type="SAM" id="Phobius"/>
    </source>
</evidence>
<feature type="transmembrane region" description="Helical" evidence="7">
    <location>
        <begin position="390"/>
        <end position="408"/>
    </location>
</feature>
<evidence type="ECO:0000256" key="6">
    <source>
        <dbReference type="SAM" id="MobiDB-lite"/>
    </source>
</evidence>
<dbReference type="Proteomes" id="UP000217676">
    <property type="component" value="Chromosome"/>
</dbReference>
<proteinExistence type="predicted"/>
<dbReference type="AlphaFoldDB" id="A0A169PBC7"/>
<keyword evidence="5 7" id="KW-0472">Membrane</keyword>
<dbReference type="PIRSF" id="PIRSF006060">
    <property type="entry name" value="AA_transporter"/>
    <property type="match status" value="1"/>
</dbReference>
<feature type="transmembrane region" description="Helical" evidence="7">
    <location>
        <begin position="336"/>
        <end position="359"/>
    </location>
</feature>
<accession>A0A169PBC7</accession>
<gene>
    <name evidence="8" type="ORF">SLA_6299</name>
</gene>
<dbReference type="PANTHER" id="PTHR42770">
    <property type="entry name" value="AMINO ACID TRANSPORTER-RELATED"/>
    <property type="match status" value="1"/>
</dbReference>
<dbReference type="PANTHER" id="PTHR42770:SF18">
    <property type="entry name" value="ARGININE_AGMATINE ANTIPORTER"/>
    <property type="match status" value="1"/>
</dbReference>
<feature type="transmembrane region" description="Helical" evidence="7">
    <location>
        <begin position="79"/>
        <end position="100"/>
    </location>
</feature>
<evidence type="ECO:0000256" key="1">
    <source>
        <dbReference type="ARBA" id="ARBA00004651"/>
    </source>
</evidence>
<protein>
    <submittedName>
        <fullName evidence="8">Arginine or ornithine antiporter arcD</fullName>
    </submittedName>
</protein>
<dbReference type="KEGG" id="slau:SLA_6299"/>
<evidence type="ECO:0000256" key="4">
    <source>
        <dbReference type="ARBA" id="ARBA00022989"/>
    </source>
</evidence>
<dbReference type="GO" id="GO:0022857">
    <property type="term" value="F:transmembrane transporter activity"/>
    <property type="evidence" value="ECO:0007669"/>
    <property type="project" value="InterPro"/>
</dbReference>
<feature type="compositionally biased region" description="Low complexity" evidence="6">
    <location>
        <begin position="54"/>
        <end position="69"/>
    </location>
</feature>
<organism evidence="8 9">
    <name type="scientific">Streptomyces laurentii</name>
    <dbReference type="NCBI Taxonomy" id="39478"/>
    <lineage>
        <taxon>Bacteria</taxon>
        <taxon>Bacillati</taxon>
        <taxon>Actinomycetota</taxon>
        <taxon>Actinomycetes</taxon>
        <taxon>Kitasatosporales</taxon>
        <taxon>Streptomycetaceae</taxon>
        <taxon>Streptomyces</taxon>
    </lineage>
</organism>
<feature type="transmembrane region" description="Helical" evidence="7">
    <location>
        <begin position="482"/>
        <end position="500"/>
    </location>
</feature>
<feature type="transmembrane region" description="Helical" evidence="7">
    <location>
        <begin position="192"/>
        <end position="211"/>
    </location>
</feature>
<evidence type="ECO:0000313" key="8">
    <source>
        <dbReference type="EMBL" id="BAU87168.1"/>
    </source>
</evidence>
<keyword evidence="9" id="KW-1185">Reference proteome</keyword>
<evidence type="ECO:0000313" key="9">
    <source>
        <dbReference type="Proteomes" id="UP000217676"/>
    </source>
</evidence>
<feature type="region of interest" description="Disordered" evidence="6">
    <location>
        <begin position="1"/>
        <end position="75"/>
    </location>
</feature>
<feature type="transmembrane region" description="Helical" evidence="7">
    <location>
        <begin position="218"/>
        <end position="242"/>
    </location>
</feature>
<comment type="subcellular location">
    <subcellularLocation>
        <location evidence="1">Cell membrane</location>
        <topology evidence="1">Multi-pass membrane protein</topology>
    </subcellularLocation>
</comment>
<reference evidence="8 9" key="1">
    <citation type="journal article" date="2016" name="Genome Announc.">
        <title>Complete Genome Sequence of Thiostrepton-Producing Streptomyces laurentii ATCC 31255.</title>
        <authorList>
            <person name="Doi K."/>
            <person name="Fujino Y."/>
            <person name="Nagayoshi Y."/>
            <person name="Ohshima T."/>
            <person name="Ogata S."/>
        </authorList>
    </citation>
    <scope>NUCLEOTIDE SEQUENCE [LARGE SCALE GENOMIC DNA]</scope>
    <source>
        <strain evidence="8 9">ATCC 31255</strain>
    </source>
</reference>
<evidence type="ECO:0000256" key="5">
    <source>
        <dbReference type="ARBA" id="ARBA00023136"/>
    </source>
</evidence>
<name>A0A169PBC7_STRLU</name>
<evidence type="ECO:0000256" key="3">
    <source>
        <dbReference type="ARBA" id="ARBA00022692"/>
    </source>
</evidence>
<dbReference type="InterPro" id="IPR050367">
    <property type="entry name" value="APC_superfamily"/>
</dbReference>
<sequence length="534" mass="54899">MSDERRTTRMSTAPTAAGQDPTPVPACDPVTAPVLDQDPALDRDPVTGTAPVAGTTPDGTTPEGGSPDGHPAGKHARRFGLPVATALVMGNIIGGGIFLLPASVAPFGTISLLAFGVLTLGAIALALVFGRLARRLPKTGGPYVYARAAFGDFAGFLAAWSYWITAWVSNAALAVAAVGYLDVLVPVHESKLLTIVAALSFQWLPGLANLAGTRYVGAVQVVATVLKFVPLLLVAVGGFFFFDPANLGPFQASEGSPIGAISASAAILLFSYLGVESAAVSAGEVRDPRRNVGRATVLGTLGAAVLYLVGTLSVFGTVAHDKLVHSTAPFSDATNIMFGGSWGGVAVACMAMVSILGALNGWTLLSAQAPYAAARDGLFPKAFTIKRRGVPTFGVVVTVALASMLTIYNYTAGTKGVFEMLVLVTTFTATVPYLLSTAAQIYFLLSGQGEKVSRAHLVRDGVLALAAFGFSIWLVAGAGYEAVYQGVLFLFVGVLVYAVMAARKGRAARTANGENGENGEGAEVGAPLVNTAAE</sequence>
<keyword evidence="2" id="KW-1003">Cell membrane</keyword>
<dbReference type="InterPro" id="IPR002293">
    <property type="entry name" value="AA/rel_permease1"/>
</dbReference>
<feature type="transmembrane region" description="Helical" evidence="7">
    <location>
        <begin position="295"/>
        <end position="316"/>
    </location>
</feature>
<feature type="transmembrane region" description="Helical" evidence="7">
    <location>
        <begin position="257"/>
        <end position="275"/>
    </location>
</feature>